<accession>A0A562VAN8</accession>
<dbReference type="EMBL" id="VLLL01000005">
    <property type="protein sequence ID" value="TWJ14949.1"/>
    <property type="molecule type" value="Genomic_DNA"/>
</dbReference>
<proteinExistence type="predicted"/>
<gene>
    <name evidence="2" type="ORF">LX16_0644</name>
</gene>
<dbReference type="AlphaFoldDB" id="A0A562VAN8"/>
<protein>
    <submittedName>
        <fullName evidence="2">Uncharacterized protein</fullName>
    </submittedName>
</protein>
<keyword evidence="3" id="KW-1185">Reference proteome</keyword>
<feature type="region of interest" description="Disordered" evidence="1">
    <location>
        <begin position="1"/>
        <end position="32"/>
    </location>
</feature>
<feature type="region of interest" description="Disordered" evidence="1">
    <location>
        <begin position="218"/>
        <end position="244"/>
    </location>
</feature>
<reference evidence="2 3" key="1">
    <citation type="journal article" date="2013" name="Stand. Genomic Sci.">
        <title>Genomic Encyclopedia of Type Strains, Phase I: The one thousand microbial genomes (KMG-I) project.</title>
        <authorList>
            <person name="Kyrpides N.C."/>
            <person name="Woyke T."/>
            <person name="Eisen J.A."/>
            <person name="Garrity G."/>
            <person name="Lilburn T.G."/>
            <person name="Beck B.J."/>
            <person name="Whitman W.B."/>
            <person name="Hugenholtz P."/>
            <person name="Klenk H.P."/>
        </authorList>
    </citation>
    <scope>NUCLEOTIDE SEQUENCE [LARGE SCALE GENOMIC DNA]</scope>
    <source>
        <strain evidence="2 3">DSM 45044</strain>
    </source>
</reference>
<evidence type="ECO:0000313" key="3">
    <source>
        <dbReference type="Proteomes" id="UP000321617"/>
    </source>
</evidence>
<feature type="region of interest" description="Disordered" evidence="1">
    <location>
        <begin position="267"/>
        <end position="286"/>
    </location>
</feature>
<feature type="compositionally biased region" description="Basic and acidic residues" evidence="1">
    <location>
        <begin position="7"/>
        <end position="16"/>
    </location>
</feature>
<dbReference type="Proteomes" id="UP000321617">
    <property type="component" value="Unassembled WGS sequence"/>
</dbReference>
<feature type="compositionally biased region" description="Basic and acidic residues" evidence="1">
    <location>
        <begin position="267"/>
        <end position="279"/>
    </location>
</feature>
<evidence type="ECO:0000313" key="2">
    <source>
        <dbReference type="EMBL" id="TWJ14949.1"/>
    </source>
</evidence>
<name>A0A562VAN8_9ACTN</name>
<evidence type="ECO:0000256" key="1">
    <source>
        <dbReference type="SAM" id="MobiDB-lite"/>
    </source>
</evidence>
<comment type="caution">
    <text evidence="2">The sequence shown here is derived from an EMBL/GenBank/DDBJ whole genome shotgun (WGS) entry which is preliminary data.</text>
</comment>
<organism evidence="2 3">
    <name type="scientific">Stackebrandtia albiflava</name>
    <dbReference type="NCBI Taxonomy" id="406432"/>
    <lineage>
        <taxon>Bacteria</taxon>
        <taxon>Bacillati</taxon>
        <taxon>Actinomycetota</taxon>
        <taxon>Actinomycetes</taxon>
        <taxon>Glycomycetales</taxon>
        <taxon>Glycomycetaceae</taxon>
        <taxon>Stackebrandtia</taxon>
    </lineage>
</organism>
<sequence length="286" mass="30934">MVLGMGDSRRGADRPMESVVDGDPSGRPMELPALDELRRGSSALSVLDRVLYPPSSDESAGDEPSVLRRQITAVSLRIVADATRLEPSIPSACIEPHATGEDYWPDRFAELADRVACAVEEAALTARVLAQCARVPAGLDRLVSVMAATATAELIMIDGVEAAVRSHLVEAAECADLAWCAAHSRLTDCPTWRRRRVADSERAILIALRRYLIPEQPGGPDPSVTVPVEAADPPGRPVKEGPADRLAVPAPMLELVSRLLRDGRWPTDSQRRIAAETRHRLSGYTD</sequence>